<reference evidence="1 2" key="1">
    <citation type="journal article" date="2019" name="Int. J. Syst. Evol. Microbiol.">
        <title>The Global Catalogue of Microorganisms (GCM) 10K type strain sequencing project: providing services to taxonomists for standard genome sequencing and annotation.</title>
        <authorList>
            <consortium name="The Broad Institute Genomics Platform"/>
            <consortium name="The Broad Institute Genome Sequencing Center for Infectious Disease"/>
            <person name="Wu L."/>
            <person name="Ma J."/>
        </authorList>
    </citation>
    <scope>NUCLEOTIDE SEQUENCE [LARGE SCALE GENOMIC DNA]</scope>
    <source>
        <strain evidence="1 2">JCM 6833</strain>
    </source>
</reference>
<protein>
    <submittedName>
        <fullName evidence="1">Uncharacterized protein</fullName>
    </submittedName>
</protein>
<dbReference type="EMBL" id="BAAATD010000002">
    <property type="protein sequence ID" value="GAA2588923.1"/>
    <property type="molecule type" value="Genomic_DNA"/>
</dbReference>
<keyword evidence="2" id="KW-1185">Reference proteome</keyword>
<evidence type="ECO:0000313" key="2">
    <source>
        <dbReference type="Proteomes" id="UP001501509"/>
    </source>
</evidence>
<organism evidence="1 2">
    <name type="scientific">Actinomadura fulvescens</name>
    <dbReference type="NCBI Taxonomy" id="46160"/>
    <lineage>
        <taxon>Bacteria</taxon>
        <taxon>Bacillati</taxon>
        <taxon>Actinomycetota</taxon>
        <taxon>Actinomycetes</taxon>
        <taxon>Streptosporangiales</taxon>
        <taxon>Thermomonosporaceae</taxon>
        <taxon>Actinomadura</taxon>
    </lineage>
</organism>
<accession>A0ABN3PJ79</accession>
<gene>
    <name evidence="1" type="ORF">GCM10010411_22240</name>
</gene>
<sequence length="84" mass="9336">MRGVEYEKAKRVMQDHHEEIESRYHPVAGYGIGSVVAPEHLDEAHDEVFGIHVFLEDAGGLPTTPQSIEGVPLHFVVTGPFKPF</sequence>
<evidence type="ECO:0000313" key="1">
    <source>
        <dbReference type="EMBL" id="GAA2588923.1"/>
    </source>
</evidence>
<dbReference type="Proteomes" id="UP001501509">
    <property type="component" value="Unassembled WGS sequence"/>
</dbReference>
<proteinExistence type="predicted"/>
<dbReference type="RefSeq" id="WP_344540214.1">
    <property type="nucleotide sequence ID" value="NZ_BAAATD010000002.1"/>
</dbReference>
<comment type="caution">
    <text evidence="1">The sequence shown here is derived from an EMBL/GenBank/DDBJ whole genome shotgun (WGS) entry which is preliminary data.</text>
</comment>
<name>A0ABN3PJ79_9ACTN</name>